<accession>A0ACC0TWF1</accession>
<keyword evidence="2" id="KW-1185">Reference proteome</keyword>
<reference evidence="1" key="1">
    <citation type="submission" date="2021-03" db="EMBL/GenBank/DDBJ databases">
        <title>Evolutionary priming and transition to the ectomycorrhizal habit in an iconic lineage of mushroom-forming fungi: is preadaptation a requirement?</title>
        <authorList>
            <consortium name="DOE Joint Genome Institute"/>
            <person name="Looney B.P."/>
            <person name="Miyauchi S."/>
            <person name="Morin E."/>
            <person name="Drula E."/>
            <person name="Courty P.E."/>
            <person name="Chicoki N."/>
            <person name="Fauchery L."/>
            <person name="Kohler A."/>
            <person name="Kuo A."/>
            <person name="LaButti K."/>
            <person name="Pangilinan J."/>
            <person name="Lipzen A."/>
            <person name="Riley R."/>
            <person name="Andreopoulos W."/>
            <person name="He G."/>
            <person name="Johnson J."/>
            <person name="Barry K.W."/>
            <person name="Grigoriev I.V."/>
            <person name="Nagy L."/>
            <person name="Hibbett D."/>
            <person name="Henrissat B."/>
            <person name="Matheny P.B."/>
            <person name="Labbe J."/>
            <person name="Martin A.F."/>
        </authorList>
    </citation>
    <scope>NUCLEOTIDE SEQUENCE</scope>
    <source>
        <strain evidence="1">BPL698</strain>
    </source>
</reference>
<dbReference type="Proteomes" id="UP001207468">
    <property type="component" value="Unassembled WGS sequence"/>
</dbReference>
<sequence>MALPPSFAQKAPTGIIKGTVVTSDGKAAASVNITLQGTGRGTIVDKEGHYILHNITPGSYTLVASFTGLNSQSMTIEVKGGGTSEADITLTESYRQLEEVIVVAGKMVNRFAISSSEYPAKMPLNTMENPQVYSTIPQTLIKEQQAADFQSALLNVPGGTPMLNPGYSVFIMLRGFEAYANVRNGVSTGADIFGNLDPVNLERIEVLKGPSGTLFGSCISSYGGVVNRVTKKPYDHFGGELSYTGGGYNISRFTADINTPINADKTALLRINAAAHTEGSFLDAGGQNKWIMAPSFSYKVSDKLTLTLDAEVAYTNAIALMESGQGLGNLTAKKWSQINMPYNSSLSNSGVRNRHGTQNVYMGGEYKLSANWTSSTIYSYSQDRLDEYNLIFIGFNNDSSLSRNIYAARNAQFRSTDLQQNFTGKLHTGSIQHRLLLGVDYYTYTMDYPYGFVTYNSSLDFTKTGTNDLSIGRINDSISKYGMGSLSSEQHVLAAYGSDVINFTKQLSAMVSLRVDHFVSPGADGYHQTALSPKIGVVYQAVKDKVSIFANYMNGFQNENGADFNNKPFKPQYANQWEGGVKTDILKGRLSATLSYYNILVSNLTRADVSHPGFEVQDATQRSQGLEAELVANPVTGFNIVAGYGYNDNAYVKTDAAKLGKRPVESPANTLNVWTSYRWQTGALRNFIIGFGANYVSGMYDYFDANNNVILPAYTVLRATLSYDQPKYNIGFKLNNFTNEHYWNTNGEAQNLETFTGTLSVKF</sequence>
<proteinExistence type="predicted"/>
<evidence type="ECO:0000313" key="2">
    <source>
        <dbReference type="Proteomes" id="UP001207468"/>
    </source>
</evidence>
<name>A0ACC0TWF1_9AGAM</name>
<evidence type="ECO:0000313" key="1">
    <source>
        <dbReference type="EMBL" id="KAI9451725.1"/>
    </source>
</evidence>
<dbReference type="EMBL" id="JAGFNK010000363">
    <property type="protein sequence ID" value="KAI9451725.1"/>
    <property type="molecule type" value="Genomic_DNA"/>
</dbReference>
<keyword evidence="1" id="KW-0675">Receptor</keyword>
<gene>
    <name evidence="1" type="ORF">F5148DRAFT_1289983</name>
</gene>
<comment type="caution">
    <text evidence="1">The sequence shown here is derived from an EMBL/GenBank/DDBJ whole genome shotgun (WGS) entry which is preliminary data.</text>
</comment>
<protein>
    <submittedName>
        <fullName evidence="1">TonB-dependent siderophore receptor</fullName>
    </submittedName>
</protein>
<organism evidence="1 2">
    <name type="scientific">Russula earlei</name>
    <dbReference type="NCBI Taxonomy" id="71964"/>
    <lineage>
        <taxon>Eukaryota</taxon>
        <taxon>Fungi</taxon>
        <taxon>Dikarya</taxon>
        <taxon>Basidiomycota</taxon>
        <taxon>Agaricomycotina</taxon>
        <taxon>Agaricomycetes</taxon>
        <taxon>Russulales</taxon>
        <taxon>Russulaceae</taxon>
        <taxon>Russula</taxon>
    </lineage>
</organism>